<feature type="transmembrane region" description="Helical" evidence="1">
    <location>
        <begin position="115"/>
        <end position="134"/>
    </location>
</feature>
<keyword evidence="1" id="KW-0472">Membrane</keyword>
<name>A0A2H0X7E2_UNCKA</name>
<evidence type="ECO:0000313" key="2">
    <source>
        <dbReference type="EMBL" id="PIS20846.1"/>
    </source>
</evidence>
<reference evidence="3" key="1">
    <citation type="submission" date="2017-09" db="EMBL/GenBank/DDBJ databases">
        <title>Depth-based differentiation of microbial function through sediment-hosted aquifers and enrichment of novel symbionts in the deep terrestrial subsurface.</title>
        <authorList>
            <person name="Probst A.J."/>
            <person name="Ladd B."/>
            <person name="Jarett J.K."/>
            <person name="Geller-Mcgrath D.E."/>
            <person name="Sieber C.M.K."/>
            <person name="Emerson J.B."/>
            <person name="Anantharaman K."/>
            <person name="Thomas B.C."/>
            <person name="Malmstrom R."/>
            <person name="Stieglmeier M."/>
            <person name="Klingl A."/>
            <person name="Woyke T."/>
            <person name="Ryan C.M."/>
            <person name="Banfield J.F."/>
        </authorList>
    </citation>
    <scope>NUCLEOTIDE SEQUENCE [LARGE SCALE GENOMIC DNA]</scope>
</reference>
<dbReference type="AlphaFoldDB" id="A0A2H0X7E2"/>
<sequence>MASKTLARLVDQAIVPAVFLVAGKILGVFLVSRCLNLTWEFSGFGLFFPIKEEATLVNTYSSLVMFAFAWLGFVSIVISSHFFHDTHISPHFAARLSSFGLLHLVESTYELYTKAVVWLAYVWLLAGTFTLQVYFGGLYYWLSVVCVSVSVVTTVVFVIDIEREVHSVQEEKKSSSSVDFTNQSSGYFY</sequence>
<dbReference type="Proteomes" id="UP000231414">
    <property type="component" value="Unassembled WGS sequence"/>
</dbReference>
<keyword evidence="1" id="KW-1133">Transmembrane helix</keyword>
<comment type="caution">
    <text evidence="2">The sequence shown here is derived from an EMBL/GenBank/DDBJ whole genome shotgun (WGS) entry which is preliminary data.</text>
</comment>
<gene>
    <name evidence="2" type="ORF">COT52_01660</name>
</gene>
<feature type="transmembrane region" description="Helical" evidence="1">
    <location>
        <begin position="59"/>
        <end position="83"/>
    </location>
</feature>
<proteinExistence type="predicted"/>
<feature type="transmembrane region" description="Helical" evidence="1">
    <location>
        <begin position="140"/>
        <end position="159"/>
    </location>
</feature>
<evidence type="ECO:0000256" key="1">
    <source>
        <dbReference type="SAM" id="Phobius"/>
    </source>
</evidence>
<dbReference type="EMBL" id="PEYW01000025">
    <property type="protein sequence ID" value="PIS20846.1"/>
    <property type="molecule type" value="Genomic_DNA"/>
</dbReference>
<feature type="transmembrane region" description="Helical" evidence="1">
    <location>
        <begin position="12"/>
        <end position="39"/>
    </location>
</feature>
<accession>A0A2H0X7E2</accession>
<keyword evidence="1" id="KW-0812">Transmembrane</keyword>
<organism evidence="2 3">
    <name type="scientific">candidate division WWE3 bacterium CG08_land_8_20_14_0_20_43_13</name>
    <dbReference type="NCBI Taxonomy" id="1975087"/>
    <lineage>
        <taxon>Bacteria</taxon>
        <taxon>Katanobacteria</taxon>
    </lineage>
</organism>
<evidence type="ECO:0000313" key="3">
    <source>
        <dbReference type="Proteomes" id="UP000231414"/>
    </source>
</evidence>
<protein>
    <submittedName>
        <fullName evidence="2">Uncharacterized protein</fullName>
    </submittedName>
</protein>